<feature type="transmembrane region" description="Helical" evidence="1">
    <location>
        <begin position="70"/>
        <end position="92"/>
    </location>
</feature>
<dbReference type="EMBL" id="WNYA01021788">
    <property type="protein sequence ID" value="KAG8538362.1"/>
    <property type="molecule type" value="Genomic_DNA"/>
</dbReference>
<evidence type="ECO:0000313" key="2">
    <source>
        <dbReference type="EMBL" id="KAG8538362.1"/>
    </source>
</evidence>
<dbReference type="AlphaFoldDB" id="A0AAV6YMB6"/>
<keyword evidence="1" id="KW-0472">Membrane</keyword>
<sequence length="108" mass="11947">MLDNRVPLQTSMGPLSSRRLRCCHHARNLLHHQLEHGSGFFLLLAGPLLLQLEHGLLLTGPLLLLLEHGLLQLPISLGLFLLLLPISSGLLLQVFNKVLHLGCILQFA</sequence>
<name>A0AAV6YMB6_ENGPU</name>
<evidence type="ECO:0000313" key="3">
    <source>
        <dbReference type="Proteomes" id="UP000824782"/>
    </source>
</evidence>
<keyword evidence="3" id="KW-1185">Reference proteome</keyword>
<keyword evidence="1" id="KW-1133">Transmembrane helix</keyword>
<evidence type="ECO:0000256" key="1">
    <source>
        <dbReference type="SAM" id="Phobius"/>
    </source>
</evidence>
<keyword evidence="1" id="KW-0812">Transmembrane</keyword>
<protein>
    <submittedName>
        <fullName evidence="2">Uncharacterized protein</fullName>
    </submittedName>
</protein>
<dbReference type="Proteomes" id="UP000824782">
    <property type="component" value="Unassembled WGS sequence"/>
</dbReference>
<reference evidence="2" key="1">
    <citation type="thesis" date="2020" institute="ProQuest LLC" country="789 East Eisenhower Parkway, Ann Arbor, MI, USA">
        <title>Comparative Genomics and Chromosome Evolution.</title>
        <authorList>
            <person name="Mudd A.B."/>
        </authorList>
    </citation>
    <scope>NUCLEOTIDE SEQUENCE</scope>
    <source>
        <strain evidence="2">237g6f4</strain>
        <tissue evidence="2">Blood</tissue>
    </source>
</reference>
<proteinExistence type="predicted"/>
<accession>A0AAV6YMB6</accession>
<comment type="caution">
    <text evidence="2">The sequence shown here is derived from an EMBL/GenBank/DDBJ whole genome shotgun (WGS) entry which is preliminary data.</text>
</comment>
<organism evidence="2 3">
    <name type="scientific">Engystomops pustulosus</name>
    <name type="common">Tungara frog</name>
    <name type="synonym">Physalaemus pustulosus</name>
    <dbReference type="NCBI Taxonomy" id="76066"/>
    <lineage>
        <taxon>Eukaryota</taxon>
        <taxon>Metazoa</taxon>
        <taxon>Chordata</taxon>
        <taxon>Craniata</taxon>
        <taxon>Vertebrata</taxon>
        <taxon>Euteleostomi</taxon>
        <taxon>Amphibia</taxon>
        <taxon>Batrachia</taxon>
        <taxon>Anura</taxon>
        <taxon>Neobatrachia</taxon>
        <taxon>Hyloidea</taxon>
        <taxon>Leptodactylidae</taxon>
        <taxon>Leiuperinae</taxon>
        <taxon>Engystomops</taxon>
    </lineage>
</organism>
<gene>
    <name evidence="2" type="ORF">GDO81_022771</name>
</gene>